<comment type="caution">
    <text evidence="8">The sequence shown here is derived from an EMBL/GenBank/DDBJ whole genome shotgun (WGS) entry which is preliminary data.</text>
</comment>
<feature type="compositionally biased region" description="Polar residues" evidence="7">
    <location>
        <begin position="1"/>
        <end position="21"/>
    </location>
</feature>
<comment type="similarity">
    <text evidence="2">Belongs to the plant rapid alkalinization factor (RALF) family.</text>
</comment>
<organism evidence="8 10">
    <name type="scientific">Ilex paraguariensis</name>
    <name type="common">yerba mate</name>
    <dbReference type="NCBI Taxonomy" id="185542"/>
    <lineage>
        <taxon>Eukaryota</taxon>
        <taxon>Viridiplantae</taxon>
        <taxon>Streptophyta</taxon>
        <taxon>Embryophyta</taxon>
        <taxon>Tracheophyta</taxon>
        <taxon>Spermatophyta</taxon>
        <taxon>Magnoliopsida</taxon>
        <taxon>eudicotyledons</taxon>
        <taxon>Gunneridae</taxon>
        <taxon>Pentapetalae</taxon>
        <taxon>asterids</taxon>
        <taxon>campanulids</taxon>
        <taxon>Aquifoliales</taxon>
        <taxon>Aquifoliaceae</taxon>
        <taxon>Ilex</taxon>
    </lineage>
</organism>
<dbReference type="EMBL" id="CAUOFW020005647">
    <property type="protein sequence ID" value="CAK9171063.1"/>
    <property type="molecule type" value="Genomic_DNA"/>
</dbReference>
<dbReference type="Proteomes" id="UP001642360">
    <property type="component" value="Unassembled WGS sequence"/>
</dbReference>
<evidence type="ECO:0000256" key="7">
    <source>
        <dbReference type="SAM" id="MobiDB-lite"/>
    </source>
</evidence>
<dbReference type="GO" id="GO:0005179">
    <property type="term" value="F:hormone activity"/>
    <property type="evidence" value="ECO:0007669"/>
    <property type="project" value="UniProtKB-KW"/>
</dbReference>
<accession>A0ABC8TNM7</accession>
<evidence type="ECO:0008006" key="11">
    <source>
        <dbReference type="Google" id="ProtNLM"/>
    </source>
</evidence>
<evidence type="ECO:0000256" key="1">
    <source>
        <dbReference type="ARBA" id="ARBA00004613"/>
    </source>
</evidence>
<evidence type="ECO:0000256" key="6">
    <source>
        <dbReference type="ARBA" id="ARBA00023157"/>
    </source>
</evidence>
<feature type="region of interest" description="Disordered" evidence="7">
    <location>
        <begin position="1"/>
        <end position="24"/>
    </location>
</feature>
<evidence type="ECO:0000313" key="9">
    <source>
        <dbReference type="EMBL" id="CAK9171063.1"/>
    </source>
</evidence>
<proteinExistence type="inferred from homology"/>
<keyword evidence="4" id="KW-0372">Hormone</keyword>
<keyword evidence="6" id="KW-1015">Disulfide bond</keyword>
<keyword evidence="5" id="KW-0732">Signal</keyword>
<evidence type="ECO:0000256" key="2">
    <source>
        <dbReference type="ARBA" id="ARBA00009178"/>
    </source>
</evidence>
<keyword evidence="10" id="KW-1185">Reference proteome</keyword>
<dbReference type="PANTHER" id="PTHR33136">
    <property type="entry name" value="RAPID ALKALINIZATION FACTOR-LIKE"/>
    <property type="match status" value="1"/>
</dbReference>
<reference evidence="8 10" key="1">
    <citation type="submission" date="2024-02" db="EMBL/GenBank/DDBJ databases">
        <authorList>
            <person name="Vignale AGUSTIN F."/>
            <person name="Sosa J E."/>
            <person name="Modenutti C."/>
        </authorList>
    </citation>
    <scope>NUCLEOTIDE SEQUENCE [LARGE SCALE GENOMIC DNA]</scope>
</reference>
<dbReference type="AlphaFoldDB" id="A0ABC8TNM7"/>
<dbReference type="EMBL" id="CAUOFW020005647">
    <property type="protein sequence ID" value="CAK9171062.1"/>
    <property type="molecule type" value="Genomic_DNA"/>
</dbReference>
<evidence type="ECO:0000256" key="4">
    <source>
        <dbReference type="ARBA" id="ARBA00022702"/>
    </source>
</evidence>
<dbReference type="GO" id="GO:0005576">
    <property type="term" value="C:extracellular region"/>
    <property type="evidence" value="ECO:0007669"/>
    <property type="project" value="UniProtKB-SubCell"/>
</dbReference>
<comment type="subcellular location">
    <subcellularLocation>
        <location evidence="1">Secreted</location>
    </subcellularLocation>
</comment>
<evidence type="ECO:0000256" key="5">
    <source>
        <dbReference type="ARBA" id="ARBA00022729"/>
    </source>
</evidence>
<evidence type="ECO:0000313" key="8">
    <source>
        <dbReference type="EMBL" id="CAK9171062.1"/>
    </source>
</evidence>
<evidence type="ECO:0000313" key="10">
    <source>
        <dbReference type="Proteomes" id="UP001642360"/>
    </source>
</evidence>
<keyword evidence="3" id="KW-0964">Secreted</keyword>
<evidence type="ECO:0000256" key="3">
    <source>
        <dbReference type="ARBA" id="ARBA00022525"/>
    </source>
</evidence>
<name>A0ABC8TNM7_9AQUA</name>
<dbReference type="Pfam" id="PF05498">
    <property type="entry name" value="RALF"/>
    <property type="match status" value="1"/>
</dbReference>
<protein>
    <recommendedName>
        <fullName evidence="11">Rapid alkalinization factor</fullName>
    </recommendedName>
</protein>
<sequence length="112" mass="12616">MVSESSSHTDTHQSVSYLSSMHQDDKGEIAQRRCNGNVGECMNDDEEMMMESETSRRILEEGARYISYGALERDNVPCNRPGNSYYNCVASGEVNPYSRGCNVITQCARSMW</sequence>
<gene>
    <name evidence="8" type="ORF">ILEXP_LOCUS40593</name>
    <name evidence="9" type="ORF">ILEXP_LOCUS40594</name>
</gene>
<dbReference type="PANTHER" id="PTHR33136:SF6">
    <property type="entry name" value="PROTEIN RALF-LIKE 34"/>
    <property type="match status" value="1"/>
</dbReference>
<dbReference type="InterPro" id="IPR008801">
    <property type="entry name" value="RALF"/>
</dbReference>